<feature type="transmembrane region" description="Helical" evidence="1">
    <location>
        <begin position="87"/>
        <end position="108"/>
    </location>
</feature>
<dbReference type="AlphaFoldDB" id="A0A415E2Y6"/>
<feature type="transmembrane region" description="Helical" evidence="1">
    <location>
        <begin position="269"/>
        <end position="296"/>
    </location>
</feature>
<evidence type="ECO:0000313" key="2">
    <source>
        <dbReference type="EMBL" id="RHJ87988.1"/>
    </source>
</evidence>
<feature type="transmembrane region" description="Helical" evidence="1">
    <location>
        <begin position="226"/>
        <end position="249"/>
    </location>
</feature>
<keyword evidence="1" id="KW-0472">Membrane</keyword>
<proteinExistence type="predicted"/>
<keyword evidence="1" id="KW-1133">Transmembrane helix</keyword>
<keyword evidence="1" id="KW-0812">Transmembrane</keyword>
<evidence type="ECO:0000256" key="1">
    <source>
        <dbReference type="SAM" id="Phobius"/>
    </source>
</evidence>
<feature type="transmembrane region" description="Helical" evidence="1">
    <location>
        <begin position="12"/>
        <end position="30"/>
    </location>
</feature>
<gene>
    <name evidence="2" type="ORF">DW099_06095</name>
</gene>
<dbReference type="PANTHER" id="PTHR37814:SF1">
    <property type="entry name" value="MEMBRANE PROTEIN"/>
    <property type="match status" value="1"/>
</dbReference>
<feature type="transmembrane region" description="Helical" evidence="1">
    <location>
        <begin position="308"/>
        <end position="328"/>
    </location>
</feature>
<sequence>MDTNQPRVSLKNVIKIAGVWISYCIGSGFATGQDMMQYFVAYGMKGFIGILIGIAIHIYVTTSYMSLGKTMQFENPMGVFDYFCGKYLGKLVAALTVVYALFAPSVMISGFGATINQLTGFPMVAGSIIMGTIVTLTVMLGLHRIADIIGTIGPLLIIVSLLTGGIYLIGNWEKLKAGALAAEDMDLLSIGDNWFMGGVYFATWAPLMAAPFLTTTAKTIDTKKEGITGMIVGNVGYMFAVFIMVAAFLCDIEGVSKVLVPTLYLAQQMSPFLTVLFIGVIILGIYSSAVPGMFTFVATFAKEKTKRYMMISIGTGIFVTIVTMLIPFDFLTNYMFTVYGALGLPFIFLIAFAQIRTKLAKNKVMK</sequence>
<protein>
    <recommendedName>
        <fullName evidence="4">Transporter</fullName>
    </recommendedName>
</protein>
<dbReference type="InterPro" id="IPR038377">
    <property type="entry name" value="Na/Glc_symporter_sf"/>
</dbReference>
<comment type="caution">
    <text evidence="2">The sequence shown here is derived from an EMBL/GenBank/DDBJ whole genome shotgun (WGS) entry which is preliminary data.</text>
</comment>
<feature type="transmembrane region" description="Helical" evidence="1">
    <location>
        <begin position="194"/>
        <end position="214"/>
    </location>
</feature>
<feature type="transmembrane region" description="Helical" evidence="1">
    <location>
        <begin position="120"/>
        <end position="142"/>
    </location>
</feature>
<name>A0A415E2Y6_9FIRM</name>
<dbReference type="RefSeq" id="WP_067541394.1">
    <property type="nucleotide sequence ID" value="NZ_AP025567.1"/>
</dbReference>
<feature type="transmembrane region" description="Helical" evidence="1">
    <location>
        <begin position="42"/>
        <end position="67"/>
    </location>
</feature>
<feature type="transmembrane region" description="Helical" evidence="1">
    <location>
        <begin position="334"/>
        <end position="355"/>
    </location>
</feature>
<dbReference type="STRING" id="1776384.GCA_900086585_03539"/>
<dbReference type="GeneID" id="83005834"/>
<feature type="transmembrane region" description="Helical" evidence="1">
    <location>
        <begin position="149"/>
        <end position="170"/>
    </location>
</feature>
<evidence type="ECO:0000313" key="3">
    <source>
        <dbReference type="Proteomes" id="UP000284841"/>
    </source>
</evidence>
<dbReference type="InterPro" id="IPR038728">
    <property type="entry name" value="YkvI-like"/>
</dbReference>
<dbReference type="OrthoDB" id="4424890at2"/>
<accession>A0A415E2Y6</accession>
<dbReference type="PANTHER" id="PTHR37814">
    <property type="entry name" value="CONSERVED MEMBRANE PROTEIN"/>
    <property type="match status" value="1"/>
</dbReference>
<dbReference type="Proteomes" id="UP000284841">
    <property type="component" value="Unassembled WGS sequence"/>
</dbReference>
<reference evidence="2 3" key="1">
    <citation type="submission" date="2018-08" db="EMBL/GenBank/DDBJ databases">
        <title>A genome reference for cultivated species of the human gut microbiota.</title>
        <authorList>
            <person name="Zou Y."/>
            <person name="Xue W."/>
            <person name="Luo G."/>
        </authorList>
    </citation>
    <scope>NUCLEOTIDE SEQUENCE [LARGE SCALE GENOMIC DNA]</scope>
    <source>
        <strain evidence="2 3">AM07-24</strain>
    </source>
</reference>
<dbReference type="Gene3D" id="1.20.1730.10">
    <property type="entry name" value="Sodium/glucose cotransporter"/>
    <property type="match status" value="1"/>
</dbReference>
<evidence type="ECO:0008006" key="4">
    <source>
        <dbReference type="Google" id="ProtNLM"/>
    </source>
</evidence>
<dbReference type="EMBL" id="QRMS01000002">
    <property type="protein sequence ID" value="RHJ87988.1"/>
    <property type="molecule type" value="Genomic_DNA"/>
</dbReference>
<organism evidence="2 3">
    <name type="scientific">Emergencia timonensis</name>
    <dbReference type="NCBI Taxonomy" id="1776384"/>
    <lineage>
        <taxon>Bacteria</taxon>
        <taxon>Bacillati</taxon>
        <taxon>Bacillota</taxon>
        <taxon>Clostridia</taxon>
        <taxon>Peptostreptococcales</taxon>
        <taxon>Anaerovoracaceae</taxon>
        <taxon>Emergencia</taxon>
    </lineage>
</organism>
<keyword evidence="3" id="KW-1185">Reference proteome</keyword>